<name>A0A8J2WV03_9STRA</name>
<feature type="compositionally biased region" description="Low complexity" evidence="2">
    <location>
        <begin position="584"/>
        <end position="597"/>
    </location>
</feature>
<evidence type="ECO:0000256" key="2">
    <source>
        <dbReference type="SAM" id="MobiDB-lite"/>
    </source>
</evidence>
<gene>
    <name evidence="3" type="ORF">PECAL_2P25340</name>
</gene>
<dbReference type="OrthoDB" id="6162375at2759"/>
<feature type="region of interest" description="Disordered" evidence="2">
    <location>
        <begin position="1264"/>
        <end position="1327"/>
    </location>
</feature>
<feature type="compositionally biased region" description="Pro residues" evidence="2">
    <location>
        <begin position="1083"/>
        <end position="1101"/>
    </location>
</feature>
<feature type="region of interest" description="Disordered" evidence="2">
    <location>
        <begin position="411"/>
        <end position="431"/>
    </location>
</feature>
<feature type="compositionally biased region" description="Low complexity" evidence="2">
    <location>
        <begin position="1569"/>
        <end position="1608"/>
    </location>
</feature>
<dbReference type="EMBL" id="CAKKNE010000002">
    <property type="protein sequence ID" value="CAH0369412.1"/>
    <property type="molecule type" value="Genomic_DNA"/>
</dbReference>
<feature type="region of interest" description="Disordered" evidence="2">
    <location>
        <begin position="1035"/>
        <end position="1056"/>
    </location>
</feature>
<evidence type="ECO:0000313" key="4">
    <source>
        <dbReference type="Proteomes" id="UP000789595"/>
    </source>
</evidence>
<sequence length="1619" mass="161238">MADDDVRLTLLADFRLAQITTDPQSAVAGAGVAVLDRHGVVCVGAGREIVCVEAAALEAAAWARYDDSKKSGGSKRREGAAPPSLTRAELAGPCTCCAASSDAAVVAAASSQDVAVFAVERGPSLRRVRATPHANVTALAVSADGAWVAASTSTKTTVFKVDGGGDMELDGSHAAFRGAKLAVASSEGVVTYALANDVWREEGRVGADADSLGDDDARSPHFVRWLDDARILLGFRHTEDALARAIVVDVSSKTVTTYAADLGDTVVAFFDREAPGSPHTFFAASSRSGLCLVACNLSRDVGVVREDPEQPGAYYLHEAYDEAALVCQTPCQSFQGDERETLVAGLGVLATGVARAAPPADPSLPVPPDAPPAALVVLLSTAGLLSCYALADDERPASRVAAAPLPAPSAAAATSSYPPMPSKPPSKLPFGAPAPAPAPAFSFGGAAAAKPSFSFAAPAPAPAAAAKSGYPPMPTKAPSKLPFGAPAPAAAAKSSYPPMPTKAPSKLPFGAPAPAAAKSAYPPMPTKAPSKLPFGAPAPAAAKSAYPPMPTKAPSKLPFGAPAPAAAAKSSYPPMPTKAPSKLPFGSPAPAAAKPSSGYPPMPTKAPSKLPFGAPAPAPAAKPATFGFGSPAAAPAPAKSAYPPMPTKAPSKLPFGAPAPAPAAKPAGFGSPAPAAPTTQEDLPPGWSLQVPKDAEEAEKWRVCLEMEQAMSAMRKELQIAKAAIAPQLKKGQEDLRKERALLAEARTTALALEAQEREFGEARAALLGSVETAQRQNEETRANLDIAEGMMADCTDEQLKKKAKDWEEVLKHQELDAASQRQLDKLTKLSSEVADKLAEVSLVNSHREALSKQADVGDTSFFGSPRDAPSFGTARVKSSSQNDAAAFLRRVRATYEQTLQLQEVIIPSLDKRWDAACAERDRLKALKTDLSPEIEAAMKRDCEARKGIEPPPLEPWEQAFIKMCQENTPPIVRDCRPMHQRTKPIPGAIPDDHYPQQTFVSQKVEEPKLATHVEGLKGAAAVPWAKVHREAVHRAKLETPSTPSTPAPAPAPAPSLGFGAAFGAALDAPAPAPAAPSSSTYPPMPSKPPSKLPFGTPAPAPAQKKKASPFGGAFALEGLGAALEAKAAAAGAAPAAAPAPAASGGFGAATPAPAPAAFGGFGAPAPVPAPAPAAPAFTPAPAPAFGAPAAVPAPAPAATPFGGFGAPAAGGAGDARAKVVEIYQKCNPTKLSEVDKLLAKYAGKEAELVLRLQKKYAAQLGSPAAASPFGQTPAPAASPFGQAPAPAASPFGAPAPAAASPFGTTPAAASPFGQTPAPAASPFSGSAPAPAPFGGSAFGSPSTLGAGGSAFGSTSSLGAGAAAFGSASALGTPGFGAAGGDARSKVVEIYQKCNPTKLGEVDKLLAKYAGREAELVARLQKKYAAQLGNAGGGFGQPAALGGATFGGAAAAPSAGFGGFGGGAGASTGGFGQPAALGGGSAFGATSTLGGGGATFGGAAAAPSSGFGGFGGGAAAAPTSGFGAAAQAPAFGSPAALGGGAAFGGASPGGGFGGAAGAPSSGFGGFGGAAAAQSPGFGQPQQQPAFGGSGFGSPAAPAFGQPQGQQSSTFGRSFTQFRG</sequence>
<dbReference type="SUPFAM" id="SSF69322">
    <property type="entry name" value="Tricorn protease domain 2"/>
    <property type="match status" value="1"/>
</dbReference>
<feature type="compositionally biased region" description="Low complexity" evidence="2">
    <location>
        <begin position="1274"/>
        <end position="1327"/>
    </location>
</feature>
<feature type="compositionally biased region" description="Polar residues" evidence="2">
    <location>
        <begin position="1609"/>
        <end position="1619"/>
    </location>
</feature>
<dbReference type="Gene3D" id="2.130.10.10">
    <property type="entry name" value="YVTN repeat-like/Quinoprotein amine dehydrogenase"/>
    <property type="match status" value="1"/>
</dbReference>
<proteinExistence type="predicted"/>
<feature type="compositionally biased region" description="Low complexity" evidence="2">
    <location>
        <begin position="664"/>
        <end position="677"/>
    </location>
</feature>
<keyword evidence="4" id="KW-1185">Reference proteome</keyword>
<reference evidence="3" key="1">
    <citation type="submission" date="2021-11" db="EMBL/GenBank/DDBJ databases">
        <authorList>
            <consortium name="Genoscope - CEA"/>
            <person name="William W."/>
        </authorList>
    </citation>
    <scope>NUCLEOTIDE SEQUENCE</scope>
</reference>
<keyword evidence="1" id="KW-0175">Coiled coil</keyword>
<evidence type="ECO:0000313" key="3">
    <source>
        <dbReference type="EMBL" id="CAH0369412.1"/>
    </source>
</evidence>
<dbReference type="InterPro" id="IPR015943">
    <property type="entry name" value="WD40/YVTN_repeat-like_dom_sf"/>
</dbReference>
<feature type="compositionally biased region" description="Low complexity" evidence="2">
    <location>
        <begin position="621"/>
        <end position="642"/>
    </location>
</feature>
<accession>A0A8J2WV03</accession>
<feature type="region of interest" description="Disordered" evidence="2">
    <location>
        <begin position="543"/>
        <end position="687"/>
    </location>
</feature>
<organism evidence="3 4">
    <name type="scientific">Pelagomonas calceolata</name>
    <dbReference type="NCBI Taxonomy" id="35677"/>
    <lineage>
        <taxon>Eukaryota</taxon>
        <taxon>Sar</taxon>
        <taxon>Stramenopiles</taxon>
        <taxon>Ochrophyta</taxon>
        <taxon>Pelagophyceae</taxon>
        <taxon>Pelagomonadales</taxon>
        <taxon>Pelagomonadaceae</taxon>
        <taxon>Pelagomonas</taxon>
    </lineage>
</organism>
<protein>
    <submittedName>
        <fullName evidence="3">Uncharacterized protein</fullName>
    </submittedName>
</protein>
<feature type="compositionally biased region" description="Pro residues" evidence="2">
    <location>
        <begin position="418"/>
        <end position="431"/>
    </location>
</feature>
<feature type="region of interest" description="Disordered" evidence="2">
    <location>
        <begin position="1567"/>
        <end position="1619"/>
    </location>
</feature>
<comment type="caution">
    <text evidence="3">The sequence shown here is derived from an EMBL/GenBank/DDBJ whole genome shotgun (WGS) entry which is preliminary data.</text>
</comment>
<feature type="compositionally biased region" description="Pro residues" evidence="2">
    <location>
        <begin position="1044"/>
        <end position="1054"/>
    </location>
</feature>
<dbReference type="Proteomes" id="UP000789595">
    <property type="component" value="Unassembled WGS sequence"/>
</dbReference>
<feature type="coiled-coil region" evidence="1">
    <location>
        <begin position="704"/>
        <end position="791"/>
    </location>
</feature>
<feature type="region of interest" description="Disordered" evidence="2">
    <location>
        <begin position="1070"/>
        <end position="1107"/>
    </location>
</feature>
<evidence type="ECO:0000256" key="1">
    <source>
        <dbReference type="SAM" id="Coils"/>
    </source>
</evidence>
<feature type="compositionally biased region" description="Low complexity" evidence="2">
    <location>
        <begin position="1070"/>
        <end position="1082"/>
    </location>
</feature>